<evidence type="ECO:0000313" key="1">
    <source>
        <dbReference type="EMBL" id="GHC34698.1"/>
    </source>
</evidence>
<proteinExistence type="predicted"/>
<evidence type="ECO:0000313" key="2">
    <source>
        <dbReference type="Proteomes" id="UP000604243"/>
    </source>
</evidence>
<dbReference type="EMBL" id="BMZM01000006">
    <property type="protein sequence ID" value="GHC34698.1"/>
    <property type="molecule type" value="Genomic_DNA"/>
</dbReference>
<gene>
    <name evidence="1" type="ORF">GCM10010082_31770</name>
</gene>
<sequence>MLFSASEGVFYDPAHEASYREAGNWPSDLIAVTAEVFEQYGRAGAAVGKRLSSGRDGQPCWIDIEPESPETRRDGAINWIDATADRIRAADRSVGQYLDAEYQIVAEALVAYRNDPDGEVPEAVQSYADAEGLTVKAAAEQIAEAAARAVELLQTVRRVRLAGKAAVRDATDDADMLEVAQPYINELEALAKPAEPAEL</sequence>
<name>A0ABQ3FRW5_9GAMM</name>
<evidence type="ECO:0008006" key="3">
    <source>
        <dbReference type="Google" id="ProtNLM"/>
    </source>
</evidence>
<accession>A0ABQ3FRW5</accession>
<keyword evidence="2" id="KW-1185">Reference proteome</keyword>
<organism evidence="1 2">
    <name type="scientific">Kushneria pakistanensis</name>
    <dbReference type="NCBI Taxonomy" id="1508770"/>
    <lineage>
        <taxon>Bacteria</taxon>
        <taxon>Pseudomonadati</taxon>
        <taxon>Pseudomonadota</taxon>
        <taxon>Gammaproteobacteria</taxon>
        <taxon>Oceanospirillales</taxon>
        <taxon>Halomonadaceae</taxon>
        <taxon>Kushneria</taxon>
    </lineage>
</organism>
<comment type="caution">
    <text evidence="1">The sequence shown here is derived from an EMBL/GenBank/DDBJ whole genome shotgun (WGS) entry which is preliminary data.</text>
</comment>
<protein>
    <recommendedName>
        <fullName evidence="3">Tail fiber assembly protein</fullName>
    </recommendedName>
</protein>
<reference evidence="2" key="1">
    <citation type="journal article" date="2019" name="Int. J. Syst. Evol. Microbiol.">
        <title>The Global Catalogue of Microorganisms (GCM) 10K type strain sequencing project: providing services to taxonomists for standard genome sequencing and annotation.</title>
        <authorList>
            <consortium name="The Broad Institute Genomics Platform"/>
            <consortium name="The Broad Institute Genome Sequencing Center for Infectious Disease"/>
            <person name="Wu L."/>
            <person name="Ma J."/>
        </authorList>
    </citation>
    <scope>NUCLEOTIDE SEQUENCE [LARGE SCALE GENOMIC DNA]</scope>
    <source>
        <strain evidence="2">KCTC 42082</strain>
    </source>
</reference>
<dbReference type="Proteomes" id="UP000604243">
    <property type="component" value="Unassembled WGS sequence"/>
</dbReference>